<dbReference type="GO" id="GO:0050863">
    <property type="term" value="P:regulation of T cell activation"/>
    <property type="evidence" value="ECO:0007669"/>
    <property type="project" value="InterPro"/>
</dbReference>
<evidence type="ECO:0000313" key="2">
    <source>
        <dbReference type="EMBL" id="KAJ8259268.1"/>
    </source>
</evidence>
<reference evidence="2" key="1">
    <citation type="journal article" date="2023" name="Science">
        <title>Genome structures resolve the early diversification of teleost fishes.</title>
        <authorList>
            <person name="Parey E."/>
            <person name="Louis A."/>
            <person name="Montfort J."/>
            <person name="Bouchez O."/>
            <person name="Roques C."/>
            <person name="Iampietro C."/>
            <person name="Lluch J."/>
            <person name="Castinel A."/>
            <person name="Donnadieu C."/>
            <person name="Desvignes T."/>
            <person name="Floi Bucao C."/>
            <person name="Jouanno E."/>
            <person name="Wen M."/>
            <person name="Mejri S."/>
            <person name="Dirks R."/>
            <person name="Jansen H."/>
            <person name="Henkel C."/>
            <person name="Chen W.J."/>
            <person name="Zahm M."/>
            <person name="Cabau C."/>
            <person name="Klopp C."/>
            <person name="Thompson A.W."/>
            <person name="Robinson-Rechavi M."/>
            <person name="Braasch I."/>
            <person name="Lecointre G."/>
            <person name="Bobe J."/>
            <person name="Postlethwait J.H."/>
            <person name="Berthelot C."/>
            <person name="Roest Crollius H."/>
            <person name="Guiguen Y."/>
        </authorList>
    </citation>
    <scope>NUCLEOTIDE SEQUENCE</scope>
    <source>
        <strain evidence="2">Concon-B</strain>
    </source>
</reference>
<comment type="caution">
    <text evidence="2">The sequence shown here is derived from an EMBL/GenBank/DDBJ whole genome shotgun (WGS) entry which is preliminary data.</text>
</comment>
<dbReference type="OrthoDB" id="9414978at2759"/>
<dbReference type="AlphaFoldDB" id="A0A9Q1D6K2"/>
<keyword evidence="1" id="KW-0472">Membrane</keyword>
<protein>
    <submittedName>
        <fullName evidence="2">Uncharacterized protein</fullName>
    </submittedName>
</protein>
<dbReference type="PANTHER" id="PTHR15604">
    <property type="entry name" value="SIGNALING THRESHOLD-REGULATING TRANSMEMBRANE ADAPTER 1"/>
    <property type="match status" value="1"/>
</dbReference>
<proteinExistence type="predicted"/>
<organism evidence="2 3">
    <name type="scientific">Conger conger</name>
    <name type="common">Conger eel</name>
    <name type="synonym">Muraena conger</name>
    <dbReference type="NCBI Taxonomy" id="82655"/>
    <lineage>
        <taxon>Eukaryota</taxon>
        <taxon>Metazoa</taxon>
        <taxon>Chordata</taxon>
        <taxon>Craniata</taxon>
        <taxon>Vertebrata</taxon>
        <taxon>Euteleostomi</taxon>
        <taxon>Actinopterygii</taxon>
        <taxon>Neopterygii</taxon>
        <taxon>Teleostei</taxon>
        <taxon>Anguilliformes</taxon>
        <taxon>Congridae</taxon>
        <taxon>Conger</taxon>
    </lineage>
</organism>
<dbReference type="GO" id="GO:0007165">
    <property type="term" value="P:signal transduction"/>
    <property type="evidence" value="ECO:0007669"/>
    <property type="project" value="InterPro"/>
</dbReference>
<keyword evidence="3" id="KW-1185">Reference proteome</keyword>
<evidence type="ECO:0000313" key="3">
    <source>
        <dbReference type="Proteomes" id="UP001152803"/>
    </source>
</evidence>
<dbReference type="PANTHER" id="PTHR15604:SF0">
    <property type="entry name" value="SIGNALING THRESHOLD-REGULATING TRANSMEMBRANE ADAPTER 1"/>
    <property type="match status" value="1"/>
</dbReference>
<accession>A0A9Q1D6K2</accession>
<dbReference type="EMBL" id="JAFJMO010000013">
    <property type="protein sequence ID" value="KAJ8259268.1"/>
    <property type="molecule type" value="Genomic_DNA"/>
</dbReference>
<dbReference type="InterPro" id="IPR033269">
    <property type="entry name" value="Sit1"/>
</dbReference>
<dbReference type="GO" id="GO:0019900">
    <property type="term" value="F:kinase binding"/>
    <property type="evidence" value="ECO:0007669"/>
    <property type="project" value="TreeGrafter"/>
</dbReference>
<evidence type="ECO:0000256" key="1">
    <source>
        <dbReference type="SAM" id="Phobius"/>
    </source>
</evidence>
<dbReference type="GO" id="GO:0043029">
    <property type="term" value="P:T cell homeostasis"/>
    <property type="evidence" value="ECO:0007669"/>
    <property type="project" value="InterPro"/>
</dbReference>
<name>A0A9Q1D6K2_CONCO</name>
<keyword evidence="1" id="KW-1133">Transmembrane helix</keyword>
<gene>
    <name evidence="2" type="ORF">COCON_G00182800</name>
</gene>
<feature type="transmembrane region" description="Helical" evidence="1">
    <location>
        <begin position="20"/>
        <end position="42"/>
    </location>
</feature>
<sequence length="192" mass="21205">MAEQKCDFPPHGVGPFQGSFELWVVLGIVCTVLVLSVCWNILCCISKHCTDRGKEFLPRFRRSLSLRLKDMEDNPIYGNISYSQTRVDVPVASSTTGDHQKMKAAPQAAYKRQDCYANLQLKVPKMASGRSSPQIQYSDVVSLPRPLAQGAELTEEPATGADSASLHSDLYASVESQRNKALANNEDYANHI</sequence>
<dbReference type="GO" id="GO:0005886">
    <property type="term" value="C:plasma membrane"/>
    <property type="evidence" value="ECO:0007669"/>
    <property type="project" value="TreeGrafter"/>
</dbReference>
<dbReference type="Proteomes" id="UP001152803">
    <property type="component" value="Unassembled WGS sequence"/>
</dbReference>
<keyword evidence="1" id="KW-0812">Transmembrane</keyword>